<dbReference type="EMBL" id="CM042884">
    <property type="protein sequence ID" value="KAI4369118.1"/>
    <property type="molecule type" value="Genomic_DNA"/>
</dbReference>
<comment type="caution">
    <text evidence="1">The sequence shown here is derived from an EMBL/GenBank/DDBJ whole genome shotgun (WGS) entry which is preliminary data.</text>
</comment>
<keyword evidence="2" id="KW-1185">Reference proteome</keyword>
<gene>
    <name evidence="1" type="ORF">MLD38_017603</name>
</gene>
<evidence type="ECO:0000313" key="1">
    <source>
        <dbReference type="EMBL" id="KAI4369118.1"/>
    </source>
</evidence>
<dbReference type="Proteomes" id="UP001057402">
    <property type="component" value="Chromosome 5"/>
</dbReference>
<sequence>MEAQTGSYATTTGSYEEETRKGIMLPGEVSESRLRQQRSFSTSSVGRTASRRLGWSPIRGRVPTAQGINASEEEGDNEVLKWHAMYRESRMLYTINEEEKEGEAATESDCSGGSGLAPGPRG</sequence>
<accession>A0ACB9QR31</accession>
<organism evidence="1 2">
    <name type="scientific">Melastoma candidum</name>
    <dbReference type="NCBI Taxonomy" id="119954"/>
    <lineage>
        <taxon>Eukaryota</taxon>
        <taxon>Viridiplantae</taxon>
        <taxon>Streptophyta</taxon>
        <taxon>Embryophyta</taxon>
        <taxon>Tracheophyta</taxon>
        <taxon>Spermatophyta</taxon>
        <taxon>Magnoliopsida</taxon>
        <taxon>eudicotyledons</taxon>
        <taxon>Gunneridae</taxon>
        <taxon>Pentapetalae</taxon>
        <taxon>rosids</taxon>
        <taxon>malvids</taxon>
        <taxon>Myrtales</taxon>
        <taxon>Melastomataceae</taxon>
        <taxon>Melastomatoideae</taxon>
        <taxon>Melastomateae</taxon>
        <taxon>Melastoma</taxon>
    </lineage>
</organism>
<evidence type="ECO:0000313" key="2">
    <source>
        <dbReference type="Proteomes" id="UP001057402"/>
    </source>
</evidence>
<proteinExistence type="predicted"/>
<name>A0ACB9QR31_9MYRT</name>
<protein>
    <submittedName>
        <fullName evidence="1">Uncharacterized protein</fullName>
    </submittedName>
</protein>
<reference evidence="2" key="1">
    <citation type="journal article" date="2023" name="Front. Plant Sci.">
        <title>Chromosomal-level genome assembly of Melastoma candidum provides insights into trichome evolution.</title>
        <authorList>
            <person name="Zhong Y."/>
            <person name="Wu W."/>
            <person name="Sun C."/>
            <person name="Zou P."/>
            <person name="Liu Y."/>
            <person name="Dai S."/>
            <person name="Zhou R."/>
        </authorList>
    </citation>
    <scope>NUCLEOTIDE SEQUENCE [LARGE SCALE GENOMIC DNA]</scope>
</reference>